<organism evidence="2 3">
    <name type="scientific">Chloroherpeton thalassium (strain ATCC 35110 / GB-78)</name>
    <dbReference type="NCBI Taxonomy" id="517418"/>
    <lineage>
        <taxon>Bacteria</taxon>
        <taxon>Pseudomonadati</taxon>
        <taxon>Chlorobiota</taxon>
        <taxon>Chlorobiia</taxon>
        <taxon>Chlorobiales</taxon>
        <taxon>Chloroherpetonaceae</taxon>
        <taxon>Chloroherpeton</taxon>
    </lineage>
</organism>
<dbReference type="eggNOG" id="COG3911">
    <property type="taxonomic scope" value="Bacteria"/>
</dbReference>
<reference evidence="2 3" key="1">
    <citation type="submission" date="2008-06" db="EMBL/GenBank/DDBJ databases">
        <title>Complete sequence of Chloroherpeton thalassium ATCC 35110.</title>
        <authorList>
            <consortium name="US DOE Joint Genome Institute"/>
            <person name="Lucas S."/>
            <person name="Copeland A."/>
            <person name="Lapidus A."/>
            <person name="Glavina del Rio T."/>
            <person name="Dalin E."/>
            <person name="Tice H."/>
            <person name="Bruce D."/>
            <person name="Goodwin L."/>
            <person name="Pitluck S."/>
            <person name="Schmutz J."/>
            <person name="Larimer F."/>
            <person name="Land M."/>
            <person name="Hauser L."/>
            <person name="Kyrpides N."/>
            <person name="Mikhailova N."/>
            <person name="Liu Z."/>
            <person name="Li T."/>
            <person name="Zhao F."/>
            <person name="Overmann J."/>
            <person name="Bryant D.A."/>
            <person name="Richardson P."/>
        </authorList>
    </citation>
    <scope>NUCLEOTIDE SEQUENCE [LARGE SCALE GENOMIC DNA]</scope>
    <source>
        <strain evidence="3">ATCC 35110 / GB-78</strain>
    </source>
</reference>
<keyword evidence="3" id="KW-1185">Reference proteome</keyword>
<proteinExistence type="predicted"/>
<evidence type="ECO:0000313" key="3">
    <source>
        <dbReference type="Proteomes" id="UP000001208"/>
    </source>
</evidence>
<evidence type="ECO:0000313" key="2">
    <source>
        <dbReference type="EMBL" id="ACF13758.1"/>
    </source>
</evidence>
<feature type="domain" description="NadR/Ttd14 AAA" evidence="1">
    <location>
        <begin position="5"/>
        <end position="169"/>
    </location>
</feature>
<gene>
    <name evidence="2" type="ordered locus">Ctha_1295</name>
</gene>
<dbReference type="RefSeq" id="WP_012499842.1">
    <property type="nucleotide sequence ID" value="NC_011026.1"/>
</dbReference>
<dbReference type="Proteomes" id="UP000001208">
    <property type="component" value="Chromosome"/>
</dbReference>
<dbReference type="Pfam" id="PF13521">
    <property type="entry name" value="AAA_28"/>
    <property type="match status" value="1"/>
</dbReference>
<dbReference type="InterPro" id="IPR027417">
    <property type="entry name" value="P-loop_NTPase"/>
</dbReference>
<dbReference type="HOGENOM" id="CLU_114480_0_0_10"/>
<dbReference type="OrthoDB" id="5638848at2"/>
<dbReference type="Gene3D" id="3.40.50.300">
    <property type="entry name" value="P-loop containing nucleotide triphosphate hydrolases"/>
    <property type="match status" value="1"/>
</dbReference>
<dbReference type="InterPro" id="IPR038727">
    <property type="entry name" value="NadR/Ttd14_AAA_dom"/>
</dbReference>
<dbReference type="KEGG" id="cts:Ctha_1295"/>
<protein>
    <recommendedName>
        <fullName evidence="1">NadR/Ttd14 AAA domain-containing protein</fullName>
    </recommendedName>
</protein>
<dbReference type="STRING" id="517418.Ctha_1295"/>
<dbReference type="SUPFAM" id="SSF52540">
    <property type="entry name" value="P-loop containing nucleoside triphosphate hydrolases"/>
    <property type="match status" value="1"/>
</dbReference>
<evidence type="ECO:0000259" key="1">
    <source>
        <dbReference type="Pfam" id="PF13521"/>
    </source>
</evidence>
<sequence length="191" mass="21726">MATQKIIITGGPGSGKSTLLEALKRKGYTCYDEVSRRLIKQEAERQSGILPWDNLPAFAEMVFSEMLAQHNEAEQKPGTCFFDRALPDVLGYLKNSNLPTPARYIDVINRCSYERNAFILPPWSEIFVQDSERPQTFHESVSLYHSLFDAYSEQGFRLWKVPFGTIDERIAFVEDVLEAMIEANSVPSLPK</sequence>
<dbReference type="EMBL" id="CP001100">
    <property type="protein sequence ID" value="ACF13758.1"/>
    <property type="molecule type" value="Genomic_DNA"/>
</dbReference>
<name>B3QZ65_CHLT3</name>
<accession>B3QZ65</accession>
<dbReference type="AlphaFoldDB" id="B3QZ65"/>